<dbReference type="InterPro" id="IPR050903">
    <property type="entry name" value="Bact_Chemotaxis_MeTrfase"/>
</dbReference>
<dbReference type="Pfam" id="PF08447">
    <property type="entry name" value="PAS_3"/>
    <property type="match status" value="2"/>
</dbReference>
<name>A0ABW5DL23_9PROT</name>
<dbReference type="PANTHER" id="PTHR24422">
    <property type="entry name" value="CHEMOTAXIS PROTEIN METHYLTRANSFERASE"/>
    <property type="match status" value="1"/>
</dbReference>
<proteinExistence type="predicted"/>
<evidence type="ECO:0000259" key="3">
    <source>
        <dbReference type="PROSITE" id="PS50112"/>
    </source>
</evidence>
<dbReference type="PANTHER" id="PTHR24422:SF10">
    <property type="entry name" value="CHEMOTAXIS PROTEIN METHYLTRANSFERASE 2"/>
    <property type="match status" value="1"/>
</dbReference>
<dbReference type="PROSITE" id="PS50113">
    <property type="entry name" value="PAC"/>
    <property type="match status" value="2"/>
</dbReference>
<dbReference type="Proteomes" id="UP001597295">
    <property type="component" value="Unassembled WGS sequence"/>
</dbReference>
<feature type="domain" description="PAS" evidence="3">
    <location>
        <begin position="268"/>
        <end position="298"/>
    </location>
</feature>
<dbReference type="SMART" id="SM00283">
    <property type="entry name" value="MA"/>
    <property type="match status" value="1"/>
</dbReference>
<dbReference type="InterPro" id="IPR001610">
    <property type="entry name" value="PAC"/>
</dbReference>
<dbReference type="InterPro" id="IPR000700">
    <property type="entry name" value="PAS-assoc_C"/>
</dbReference>
<dbReference type="Pfam" id="PF00015">
    <property type="entry name" value="MCPsignal"/>
    <property type="match status" value="1"/>
</dbReference>
<dbReference type="SMART" id="SM00086">
    <property type="entry name" value="PAC"/>
    <property type="match status" value="2"/>
</dbReference>
<dbReference type="InterPro" id="IPR013655">
    <property type="entry name" value="PAS_fold_3"/>
</dbReference>
<dbReference type="Pfam" id="PF13426">
    <property type="entry name" value="PAS_9"/>
    <property type="match status" value="1"/>
</dbReference>
<feature type="domain" description="Methyl-accepting transducer" evidence="2">
    <location>
        <begin position="378"/>
        <end position="569"/>
    </location>
</feature>
<dbReference type="SUPFAM" id="SSF55785">
    <property type="entry name" value="PYP-like sensor domain (PAS domain)"/>
    <property type="match status" value="3"/>
</dbReference>
<comment type="caution">
    <text evidence="5">The sequence shown here is derived from an EMBL/GenBank/DDBJ whole genome shotgun (WGS) entry which is preliminary data.</text>
</comment>
<organism evidence="5 6">
    <name type="scientific">Lacibacterium aquatile</name>
    <dbReference type="NCBI Taxonomy" id="1168082"/>
    <lineage>
        <taxon>Bacteria</taxon>
        <taxon>Pseudomonadati</taxon>
        <taxon>Pseudomonadota</taxon>
        <taxon>Alphaproteobacteria</taxon>
        <taxon>Rhodospirillales</taxon>
        <taxon>Rhodospirillaceae</taxon>
    </lineage>
</organism>
<dbReference type="Gene3D" id="1.10.287.950">
    <property type="entry name" value="Methyl-accepting chemotaxis protein"/>
    <property type="match status" value="1"/>
</dbReference>
<reference evidence="6" key="1">
    <citation type="journal article" date="2019" name="Int. J. Syst. Evol. Microbiol.">
        <title>The Global Catalogue of Microorganisms (GCM) 10K type strain sequencing project: providing services to taxonomists for standard genome sequencing and annotation.</title>
        <authorList>
            <consortium name="The Broad Institute Genomics Platform"/>
            <consortium name="The Broad Institute Genome Sequencing Center for Infectious Disease"/>
            <person name="Wu L."/>
            <person name="Ma J."/>
        </authorList>
    </citation>
    <scope>NUCLEOTIDE SEQUENCE [LARGE SCALE GENOMIC DNA]</scope>
    <source>
        <strain evidence="6">CGMCC 1.19062</strain>
    </source>
</reference>
<dbReference type="InterPro" id="IPR035965">
    <property type="entry name" value="PAS-like_dom_sf"/>
</dbReference>
<dbReference type="Gene3D" id="3.30.450.20">
    <property type="entry name" value="PAS domain"/>
    <property type="match status" value="3"/>
</dbReference>
<dbReference type="PROSITE" id="PS50112">
    <property type="entry name" value="PAS"/>
    <property type="match status" value="2"/>
</dbReference>
<dbReference type="NCBIfam" id="TIGR00229">
    <property type="entry name" value="sensory_box"/>
    <property type="match status" value="3"/>
</dbReference>
<evidence type="ECO:0000259" key="4">
    <source>
        <dbReference type="PROSITE" id="PS50113"/>
    </source>
</evidence>
<dbReference type="PROSITE" id="PS50111">
    <property type="entry name" value="CHEMOTAXIS_TRANSDUC_2"/>
    <property type="match status" value="1"/>
</dbReference>
<protein>
    <submittedName>
        <fullName evidence="5">PAS domain S-box protein</fullName>
    </submittedName>
</protein>
<keyword evidence="6" id="KW-1185">Reference proteome</keyword>
<gene>
    <name evidence="5" type="ORF">ACFSM5_00975</name>
</gene>
<keyword evidence="1" id="KW-0807">Transducer</keyword>
<dbReference type="SUPFAM" id="SSF58104">
    <property type="entry name" value="Methyl-accepting chemotaxis protein (MCP) signaling domain"/>
    <property type="match status" value="1"/>
</dbReference>
<dbReference type="RefSeq" id="WP_379874212.1">
    <property type="nucleotide sequence ID" value="NZ_JBHUIP010000001.1"/>
</dbReference>
<dbReference type="InterPro" id="IPR000014">
    <property type="entry name" value="PAS"/>
</dbReference>
<dbReference type="EMBL" id="JBHUIP010000001">
    <property type="protein sequence ID" value="MFD2261440.1"/>
    <property type="molecule type" value="Genomic_DNA"/>
</dbReference>
<feature type="domain" description="PAC" evidence="4">
    <location>
        <begin position="205"/>
        <end position="257"/>
    </location>
</feature>
<dbReference type="CDD" id="cd00130">
    <property type="entry name" value="PAS"/>
    <property type="match status" value="3"/>
</dbReference>
<dbReference type="InterPro" id="IPR004089">
    <property type="entry name" value="MCPsignal_dom"/>
</dbReference>
<dbReference type="SMART" id="SM00091">
    <property type="entry name" value="PAS"/>
    <property type="match status" value="3"/>
</dbReference>
<evidence type="ECO:0000313" key="6">
    <source>
        <dbReference type="Proteomes" id="UP001597295"/>
    </source>
</evidence>
<feature type="domain" description="PAS" evidence="3">
    <location>
        <begin position="32"/>
        <end position="67"/>
    </location>
</feature>
<evidence type="ECO:0000256" key="1">
    <source>
        <dbReference type="PROSITE-ProRule" id="PRU00284"/>
    </source>
</evidence>
<evidence type="ECO:0000259" key="2">
    <source>
        <dbReference type="PROSITE" id="PS50111"/>
    </source>
</evidence>
<sequence>MIKFLDKRTYDDSIGFKKSFDAAMMFIEFAVDGTITSANPKFLQALGYRLDEVIGRNRSMLLAPEERGGAQAFWQRLSGGEPQSALIRHVGKNGDSVWLRSEFAAIHCGESKLAKVSMFATNVDQMVEHDVELEGQVAAINRSQAVIEFSPAGIIIKANENFLAATGYALEEIVGQHHSMFVDPVERSSRAYTGFWQSLAKGEFQAAEYKRFGKGGKEIWIQATYNPVLDRDGSVVKIVKFATDITAAKLRALDQASQIDAIRKSQAVIEFNMDGTVIDANDNFLGALGYSLKEIVGEHHRMFVPVADRESAEYQEFWAALRRGEYRVAEYKRVGKGGREVWIQASYNPILDFSGRPYKVVKYAADVTQQVMARQRNEQVCGLIESVATGAQQMNASVQEIAVCMQKSKATAEVATARVMTADQAAERFTHAAQAMGGIVNLIAGIANQINLLALNATIESSRAGEAGRGFAVVANEVKLLAAQAKDATTKIGGEIDGLHGVLTDVVGSLKGIRTAINSVGEYMVSTSVSVEQQSAVTAEMSSSMNRAVEILSLNSARTVVRSPRDLVN</sequence>
<evidence type="ECO:0000313" key="5">
    <source>
        <dbReference type="EMBL" id="MFD2261440.1"/>
    </source>
</evidence>
<feature type="domain" description="PAC" evidence="4">
    <location>
        <begin position="322"/>
        <end position="379"/>
    </location>
</feature>
<accession>A0ABW5DL23</accession>